<dbReference type="GO" id="GO:0004452">
    <property type="term" value="F:isopentenyl-diphosphate delta-isomerase activity"/>
    <property type="evidence" value="ECO:0007669"/>
    <property type="project" value="UniProtKB-EC"/>
</dbReference>
<dbReference type="GO" id="GO:0009240">
    <property type="term" value="P:isopentenyl diphosphate biosynthetic process"/>
    <property type="evidence" value="ECO:0007669"/>
    <property type="project" value="TreeGrafter"/>
</dbReference>
<dbReference type="PANTHER" id="PTHR10885:SF0">
    <property type="entry name" value="ISOPENTENYL-DIPHOSPHATE DELTA-ISOMERASE"/>
    <property type="match status" value="1"/>
</dbReference>
<evidence type="ECO:0000256" key="1">
    <source>
        <dbReference type="ARBA" id="ARBA00004826"/>
    </source>
</evidence>
<dbReference type="InterPro" id="IPR011876">
    <property type="entry name" value="IsopentenylPP_isomerase_typ1"/>
</dbReference>
<dbReference type="EC" id="5.3.3.2" evidence="3"/>
<dbReference type="Gene3D" id="3.90.79.10">
    <property type="entry name" value="Nucleoside Triphosphate Pyrophosphohydrolase"/>
    <property type="match status" value="1"/>
</dbReference>
<proteinExistence type="inferred from homology"/>
<comment type="similarity">
    <text evidence="2">Belongs to the IPP isomerase type 1 family.</text>
</comment>
<evidence type="ECO:0000256" key="4">
    <source>
        <dbReference type="ARBA" id="ARBA00023229"/>
    </source>
</evidence>
<organism evidence="7">
    <name type="scientific">marine sediment metagenome</name>
    <dbReference type="NCBI Taxonomy" id="412755"/>
    <lineage>
        <taxon>unclassified sequences</taxon>
        <taxon>metagenomes</taxon>
        <taxon>ecological metagenomes</taxon>
    </lineage>
</organism>
<reference evidence="7" key="1">
    <citation type="journal article" date="2014" name="Front. Microbiol.">
        <title>High frequency of phylogenetically diverse reductive dehalogenase-homologous genes in deep subseafloor sedimentary metagenomes.</title>
        <authorList>
            <person name="Kawai M."/>
            <person name="Futagami T."/>
            <person name="Toyoda A."/>
            <person name="Takaki Y."/>
            <person name="Nishi S."/>
            <person name="Hori S."/>
            <person name="Arai W."/>
            <person name="Tsubouchi T."/>
            <person name="Morono Y."/>
            <person name="Uchiyama I."/>
            <person name="Ito T."/>
            <person name="Fujiyama A."/>
            <person name="Inagaki F."/>
            <person name="Takami H."/>
        </authorList>
    </citation>
    <scope>NUCLEOTIDE SEQUENCE</scope>
    <source>
        <strain evidence="7">Expedition CK06-06</strain>
    </source>
</reference>
<evidence type="ECO:0000256" key="2">
    <source>
        <dbReference type="ARBA" id="ARBA00007579"/>
    </source>
</evidence>
<dbReference type="PANTHER" id="PTHR10885">
    <property type="entry name" value="ISOPENTENYL-DIPHOSPHATE DELTA-ISOMERASE"/>
    <property type="match status" value="1"/>
</dbReference>
<dbReference type="InterPro" id="IPR000086">
    <property type="entry name" value="NUDIX_hydrolase_dom"/>
</dbReference>
<evidence type="ECO:0000259" key="6">
    <source>
        <dbReference type="PROSITE" id="PS51462"/>
    </source>
</evidence>
<evidence type="ECO:0000256" key="5">
    <source>
        <dbReference type="ARBA" id="ARBA00023235"/>
    </source>
</evidence>
<name>X0VLI0_9ZZZZ</name>
<feature type="domain" description="Nudix hydrolase" evidence="6">
    <location>
        <begin position="1"/>
        <end position="115"/>
    </location>
</feature>
<comment type="caution">
    <text evidence="7">The sequence shown here is derived from an EMBL/GenBank/DDBJ whole genome shotgun (WGS) entry which is preliminary data.</text>
</comment>
<comment type="pathway">
    <text evidence="1">Isoprenoid biosynthesis; dimethylallyl diphosphate biosynthesis; dimethylallyl diphosphate from isopentenyl diphosphate: step 1/1.</text>
</comment>
<evidence type="ECO:0000256" key="3">
    <source>
        <dbReference type="ARBA" id="ARBA00012057"/>
    </source>
</evidence>
<dbReference type="CDD" id="cd02885">
    <property type="entry name" value="NUDIX_IPP_Isomerase"/>
    <property type="match status" value="1"/>
</dbReference>
<keyword evidence="5" id="KW-0413">Isomerase</keyword>
<dbReference type="InterPro" id="IPR015797">
    <property type="entry name" value="NUDIX_hydrolase-like_dom_sf"/>
</dbReference>
<dbReference type="GO" id="GO:0005737">
    <property type="term" value="C:cytoplasm"/>
    <property type="evidence" value="ECO:0007669"/>
    <property type="project" value="TreeGrafter"/>
</dbReference>
<keyword evidence="4" id="KW-0414">Isoprene biosynthesis</keyword>
<sequence length="126" mass="15115">MQKRQKTKYHCRGLWSNTCCSHPRPRETLQQATPRKLKEEMGFACELKEVFSFVYKAKFDNGLIENEYDHVFVGEFDNKPKPNPVEVDGWKWVLINELKKDILKNPEKYTPWLRIIIKKYSAYLKF</sequence>
<protein>
    <recommendedName>
        <fullName evidence="3">isopentenyl-diphosphate Delta-isomerase</fullName>
        <ecNumber evidence="3">5.3.3.2</ecNumber>
    </recommendedName>
</protein>
<gene>
    <name evidence="7" type="ORF">S01H1_35490</name>
</gene>
<dbReference type="AlphaFoldDB" id="X0VLI0"/>
<accession>X0VLI0</accession>
<dbReference type="SUPFAM" id="SSF55811">
    <property type="entry name" value="Nudix"/>
    <property type="match status" value="1"/>
</dbReference>
<dbReference type="Pfam" id="PF00293">
    <property type="entry name" value="NUDIX"/>
    <property type="match status" value="1"/>
</dbReference>
<evidence type="ECO:0000313" key="7">
    <source>
        <dbReference type="EMBL" id="GAG12032.1"/>
    </source>
</evidence>
<dbReference type="PROSITE" id="PS51462">
    <property type="entry name" value="NUDIX"/>
    <property type="match status" value="1"/>
</dbReference>
<dbReference type="EMBL" id="BARS01022182">
    <property type="protein sequence ID" value="GAG12032.1"/>
    <property type="molecule type" value="Genomic_DNA"/>
</dbReference>